<name>A0A0K2UNB6_LEPSM</name>
<keyword evidence="1" id="KW-0472">Membrane</keyword>
<sequence length="135" mass="15071">MLEHCDRNLTNNSLNICFQCCWFIHIDFFFYVALKKKVQRCDSPGQNVTLIPHQNDVPISPLLRALCDKWHCLVGTKYRGDHVLQFEVPKVCYHGAITFAVDGNVLATLSAKATIFSTLPAVCGLTDDGTSQQVA</sequence>
<keyword evidence="1" id="KW-0812">Transmembrane</keyword>
<reference evidence="2" key="1">
    <citation type="submission" date="2014-05" db="EMBL/GenBank/DDBJ databases">
        <authorList>
            <person name="Chronopoulou M."/>
        </authorList>
    </citation>
    <scope>NUCLEOTIDE SEQUENCE</scope>
    <source>
        <tissue evidence="2">Whole organism</tissue>
    </source>
</reference>
<keyword evidence="1" id="KW-1133">Transmembrane helix</keyword>
<dbReference type="EMBL" id="HACA01021875">
    <property type="protein sequence ID" value="CDW39236.1"/>
    <property type="molecule type" value="Transcribed_RNA"/>
</dbReference>
<feature type="non-terminal residue" evidence="2">
    <location>
        <position position="135"/>
    </location>
</feature>
<organism evidence="2">
    <name type="scientific">Lepeophtheirus salmonis</name>
    <name type="common">Salmon louse</name>
    <name type="synonym">Caligus salmonis</name>
    <dbReference type="NCBI Taxonomy" id="72036"/>
    <lineage>
        <taxon>Eukaryota</taxon>
        <taxon>Metazoa</taxon>
        <taxon>Ecdysozoa</taxon>
        <taxon>Arthropoda</taxon>
        <taxon>Crustacea</taxon>
        <taxon>Multicrustacea</taxon>
        <taxon>Hexanauplia</taxon>
        <taxon>Copepoda</taxon>
        <taxon>Siphonostomatoida</taxon>
        <taxon>Caligidae</taxon>
        <taxon>Lepeophtheirus</taxon>
    </lineage>
</organism>
<dbReference type="AlphaFoldDB" id="A0A0K2UNB6"/>
<proteinExistence type="predicted"/>
<feature type="transmembrane region" description="Helical" evidence="1">
    <location>
        <begin position="12"/>
        <end position="34"/>
    </location>
</feature>
<evidence type="ECO:0000256" key="1">
    <source>
        <dbReference type="SAM" id="Phobius"/>
    </source>
</evidence>
<evidence type="ECO:0000313" key="2">
    <source>
        <dbReference type="EMBL" id="CDW39236.1"/>
    </source>
</evidence>
<accession>A0A0K2UNB6</accession>
<protein>
    <submittedName>
        <fullName evidence="2">Uncharacterized protein</fullName>
    </submittedName>
</protein>